<dbReference type="RefSeq" id="WP_017839427.1">
    <property type="nucleotide sequence ID" value="NZ_CP035467.1"/>
</dbReference>
<evidence type="ECO:0000313" key="2">
    <source>
        <dbReference type="Proteomes" id="UP000305881"/>
    </source>
</evidence>
<dbReference type="OrthoDB" id="5624224at2"/>
<dbReference type="AlphaFoldDB" id="A0A4P9UMZ9"/>
<name>A0A4P9UMZ9_METBY</name>
<protein>
    <submittedName>
        <fullName evidence="1">PIN domain protein</fullName>
    </submittedName>
</protein>
<dbReference type="SUPFAM" id="SSF88723">
    <property type="entry name" value="PIN domain-like"/>
    <property type="match status" value="1"/>
</dbReference>
<dbReference type="KEGG" id="mbur:EQU24_11150"/>
<dbReference type="STRING" id="675511.GCA_000341735_00804"/>
<gene>
    <name evidence="1" type="ORF">EQU24_11150</name>
</gene>
<sequence length="144" mass="16723">MKIYLDNCCFNRPFDDQSRLRIKLESEAKLKIQEDIRAGIFGLVWSYILDYENSRNPFHERREQLSKWRNYAQDDIEASTELIEIANRITAIGIKKTDSLHIACAIMANSDYFLTTDDGIIKKSISIDDVKITDPIGFIKEVMQ</sequence>
<dbReference type="InterPro" id="IPR029060">
    <property type="entry name" value="PIN-like_dom_sf"/>
</dbReference>
<keyword evidence="2" id="KW-1185">Reference proteome</keyword>
<organism evidence="1 2">
    <name type="scientific">Methylotuvimicrobium buryatense</name>
    <name type="common">Methylomicrobium buryatense</name>
    <dbReference type="NCBI Taxonomy" id="95641"/>
    <lineage>
        <taxon>Bacteria</taxon>
        <taxon>Pseudomonadati</taxon>
        <taxon>Pseudomonadota</taxon>
        <taxon>Gammaproteobacteria</taxon>
        <taxon>Methylococcales</taxon>
        <taxon>Methylococcaceae</taxon>
        <taxon>Methylotuvimicrobium</taxon>
    </lineage>
</organism>
<proteinExistence type="predicted"/>
<accession>A0A4P9UMZ9</accession>
<dbReference type="EMBL" id="CP035467">
    <property type="protein sequence ID" value="QCW82732.1"/>
    <property type="molecule type" value="Genomic_DNA"/>
</dbReference>
<dbReference type="Proteomes" id="UP000305881">
    <property type="component" value="Chromosome"/>
</dbReference>
<evidence type="ECO:0000313" key="1">
    <source>
        <dbReference type="EMBL" id="QCW82732.1"/>
    </source>
</evidence>
<reference evidence="2" key="1">
    <citation type="journal article" date="2019" name="J. Bacteriol.">
        <title>A Mutagenic Screen Identifies a TonB-Dependent Receptor Required for the Lanthanide Metal Switch in the Type I Methanotroph 'Methylotuvimicrobium buryatense' 5GB1C.</title>
        <authorList>
            <person name="Groom J.D."/>
            <person name="Ford S.M."/>
            <person name="Pesesky M.W."/>
            <person name="Lidstrom M.E."/>
        </authorList>
    </citation>
    <scope>NUCLEOTIDE SEQUENCE [LARGE SCALE GENOMIC DNA]</scope>
    <source>
        <strain evidence="2">5GB1C</strain>
    </source>
</reference>